<proteinExistence type="predicted"/>
<dbReference type="OrthoDB" id="62798at2759"/>
<dbReference type="EMBL" id="NCKW01000206">
    <property type="protein sequence ID" value="POM80990.1"/>
    <property type="molecule type" value="Genomic_DNA"/>
</dbReference>
<evidence type="ECO:0000313" key="1">
    <source>
        <dbReference type="EMBL" id="POM80990.1"/>
    </source>
</evidence>
<evidence type="ECO:0000313" key="2">
    <source>
        <dbReference type="Proteomes" id="UP000237271"/>
    </source>
</evidence>
<organism evidence="1 2">
    <name type="scientific">Phytophthora palmivora</name>
    <dbReference type="NCBI Taxonomy" id="4796"/>
    <lineage>
        <taxon>Eukaryota</taxon>
        <taxon>Sar</taxon>
        <taxon>Stramenopiles</taxon>
        <taxon>Oomycota</taxon>
        <taxon>Peronosporomycetes</taxon>
        <taxon>Peronosporales</taxon>
        <taxon>Peronosporaceae</taxon>
        <taxon>Phytophthora</taxon>
    </lineage>
</organism>
<gene>
    <name evidence="1" type="ORF">PHPALM_1102</name>
</gene>
<dbReference type="AlphaFoldDB" id="A0A2P4YT52"/>
<protein>
    <submittedName>
        <fullName evidence="1">Uncharacterized protein</fullName>
    </submittedName>
</protein>
<sequence length="73" mass="7560">MHVAIKVHAGTQGPCFGQGVICIPQASNNDSDEPPDGIRKLNNFVVELAVGGRHTGTMSGSVSLQLMQRASGA</sequence>
<accession>A0A2P4YT52</accession>
<comment type="caution">
    <text evidence="1">The sequence shown here is derived from an EMBL/GenBank/DDBJ whole genome shotgun (WGS) entry which is preliminary data.</text>
</comment>
<reference evidence="1 2" key="1">
    <citation type="journal article" date="2017" name="Genome Biol. Evol.">
        <title>Phytophthora megakarya and P. palmivora, closely related causal agents of cacao black pod rot, underwent increases in genome sizes and gene numbers by different mechanisms.</title>
        <authorList>
            <person name="Ali S.S."/>
            <person name="Shao J."/>
            <person name="Lary D.J."/>
            <person name="Kronmiller B."/>
            <person name="Shen D."/>
            <person name="Strem M.D."/>
            <person name="Amoako-Attah I."/>
            <person name="Akrofi A.Y."/>
            <person name="Begoude B.A."/>
            <person name="Ten Hoopen G.M."/>
            <person name="Coulibaly K."/>
            <person name="Kebe B.I."/>
            <person name="Melnick R.L."/>
            <person name="Guiltinan M.J."/>
            <person name="Tyler B.M."/>
            <person name="Meinhardt L.W."/>
            <person name="Bailey B.A."/>
        </authorList>
    </citation>
    <scope>NUCLEOTIDE SEQUENCE [LARGE SCALE GENOMIC DNA]</scope>
    <source>
        <strain evidence="2">sbr112.9</strain>
    </source>
</reference>
<keyword evidence="2" id="KW-1185">Reference proteome</keyword>
<name>A0A2P4YT52_9STRA</name>
<dbReference type="Proteomes" id="UP000237271">
    <property type="component" value="Unassembled WGS sequence"/>
</dbReference>